<dbReference type="EMBL" id="FMIA01000002">
    <property type="protein sequence ID" value="SCL61718.1"/>
    <property type="molecule type" value="Genomic_DNA"/>
</dbReference>
<proteinExistence type="predicted"/>
<reference evidence="4 5" key="1">
    <citation type="submission" date="2016-06" db="EMBL/GenBank/DDBJ databases">
        <authorList>
            <person name="Kjaerup R.B."/>
            <person name="Dalgaard T.S."/>
            <person name="Juul-Madsen H.R."/>
        </authorList>
    </citation>
    <scope>NUCLEOTIDE SEQUENCE [LARGE SCALE GENOMIC DNA]</scope>
    <source>
        <strain evidence="4 5">DSM 45577</strain>
    </source>
</reference>
<dbReference type="OrthoDB" id="4175021at2"/>
<feature type="transmembrane region" description="Helical" evidence="2">
    <location>
        <begin position="273"/>
        <end position="291"/>
    </location>
</feature>
<keyword evidence="2" id="KW-0472">Membrane</keyword>
<dbReference type="InterPro" id="IPR027273">
    <property type="entry name" value="Neocarzinostatin-like"/>
</dbReference>
<feature type="compositionally biased region" description="Gly residues" evidence="1">
    <location>
        <begin position="186"/>
        <end position="214"/>
    </location>
</feature>
<sequence length="300" mass="29263">MRAMRRVILTAALTTLSVLVGAAPAQAGTARGTEGQTLTATPSTGIARTGTTVTVTGSGYDVDKGVYVAFCVDNGAGKVPSPCGGGADTTGSLGASHWISSNPPSYAEGLTEPYGAGGTFRVTLKVTPAIGDVDCTTRRCVVATRADHTRPADRSQDVRVPVTFAAAPTRSSAPAAGPAPSTSSGTSGGNGTSSGSGSGSGDGAGGSGVDGAGAAGTTPTAAGATPTAAGPSGAGATPDHPAGTPTGPVAPNATDPDQVQVTRVSTATEVNSWWLAAVVVPVLVVVALVGARRRRRRVTR</sequence>
<feature type="region of interest" description="Disordered" evidence="1">
    <location>
        <begin position="167"/>
        <end position="256"/>
    </location>
</feature>
<evidence type="ECO:0000313" key="5">
    <source>
        <dbReference type="Proteomes" id="UP000198937"/>
    </source>
</evidence>
<feature type="signal peptide" evidence="3">
    <location>
        <begin position="1"/>
        <end position="27"/>
    </location>
</feature>
<dbReference type="STRING" id="683228.GA0070617_4743"/>
<keyword evidence="2" id="KW-0812">Transmembrane</keyword>
<keyword evidence="5" id="KW-1185">Reference proteome</keyword>
<dbReference type="Proteomes" id="UP000198937">
    <property type="component" value="Unassembled WGS sequence"/>
</dbReference>
<evidence type="ECO:0008006" key="6">
    <source>
        <dbReference type="Google" id="ProtNLM"/>
    </source>
</evidence>
<evidence type="ECO:0000256" key="1">
    <source>
        <dbReference type="SAM" id="MobiDB-lite"/>
    </source>
</evidence>
<dbReference type="AlphaFoldDB" id="A0A1C6V612"/>
<evidence type="ECO:0000256" key="2">
    <source>
        <dbReference type="SAM" id="Phobius"/>
    </source>
</evidence>
<accession>A0A1C6V612</accession>
<keyword evidence="3" id="KW-0732">Signal</keyword>
<evidence type="ECO:0000313" key="4">
    <source>
        <dbReference type="EMBL" id="SCL61718.1"/>
    </source>
</evidence>
<name>A0A1C6V612_9ACTN</name>
<feature type="chain" id="PRO_5008748405" description="Neocarzinostatin family protein" evidence="3">
    <location>
        <begin position="28"/>
        <end position="300"/>
    </location>
</feature>
<dbReference type="SUPFAM" id="SSF49319">
    <property type="entry name" value="Actinoxanthin-like"/>
    <property type="match status" value="1"/>
</dbReference>
<feature type="compositionally biased region" description="Low complexity" evidence="1">
    <location>
        <begin position="215"/>
        <end position="238"/>
    </location>
</feature>
<protein>
    <recommendedName>
        <fullName evidence="6">Neocarzinostatin family protein</fullName>
    </recommendedName>
</protein>
<organism evidence="4 5">
    <name type="scientific">Micromonospora yangpuensis</name>
    <dbReference type="NCBI Taxonomy" id="683228"/>
    <lineage>
        <taxon>Bacteria</taxon>
        <taxon>Bacillati</taxon>
        <taxon>Actinomycetota</taxon>
        <taxon>Actinomycetes</taxon>
        <taxon>Micromonosporales</taxon>
        <taxon>Micromonosporaceae</taxon>
        <taxon>Micromonospora</taxon>
    </lineage>
</organism>
<feature type="compositionally biased region" description="Low complexity" evidence="1">
    <location>
        <begin position="167"/>
        <end position="185"/>
    </location>
</feature>
<evidence type="ECO:0000256" key="3">
    <source>
        <dbReference type="SAM" id="SignalP"/>
    </source>
</evidence>
<dbReference type="Gene3D" id="2.60.40.230">
    <property type="entry name" value="Neocarzinostatin-like"/>
    <property type="match status" value="1"/>
</dbReference>
<gene>
    <name evidence="4" type="ORF">GA0070617_4743</name>
</gene>
<keyword evidence="2" id="KW-1133">Transmembrane helix</keyword>